<accession>A0ACB7ZGG5</accession>
<comment type="caution">
    <text evidence="1">The sequence shown here is derived from an EMBL/GenBank/DDBJ whole genome shotgun (WGS) entry which is preliminary data.</text>
</comment>
<dbReference type="EMBL" id="CM037159">
    <property type="protein sequence ID" value="KAH7864927.1"/>
    <property type="molecule type" value="Genomic_DNA"/>
</dbReference>
<protein>
    <submittedName>
        <fullName evidence="1">Uncharacterized protein</fullName>
    </submittedName>
</protein>
<evidence type="ECO:0000313" key="1">
    <source>
        <dbReference type="EMBL" id="KAH7864927.1"/>
    </source>
</evidence>
<name>A0ACB7ZGG5_9ERIC</name>
<proteinExistence type="predicted"/>
<keyword evidence="2" id="KW-1185">Reference proteome</keyword>
<gene>
    <name evidence="1" type="ORF">Vadar_000067</name>
</gene>
<evidence type="ECO:0000313" key="2">
    <source>
        <dbReference type="Proteomes" id="UP000828048"/>
    </source>
</evidence>
<reference evidence="1 2" key="1">
    <citation type="journal article" date="2021" name="Hortic Res">
        <title>High-quality reference genome and annotation aids understanding of berry development for evergreen blueberry (Vaccinium darrowii).</title>
        <authorList>
            <person name="Yu J."/>
            <person name="Hulse-Kemp A.M."/>
            <person name="Babiker E."/>
            <person name="Staton M."/>
        </authorList>
    </citation>
    <scope>NUCLEOTIDE SEQUENCE [LARGE SCALE GENOMIC DNA]</scope>
    <source>
        <strain evidence="2">cv. NJ 8807/NJ 8810</strain>
        <tissue evidence="1">Young leaf</tissue>
    </source>
</reference>
<organism evidence="1 2">
    <name type="scientific">Vaccinium darrowii</name>
    <dbReference type="NCBI Taxonomy" id="229202"/>
    <lineage>
        <taxon>Eukaryota</taxon>
        <taxon>Viridiplantae</taxon>
        <taxon>Streptophyta</taxon>
        <taxon>Embryophyta</taxon>
        <taxon>Tracheophyta</taxon>
        <taxon>Spermatophyta</taxon>
        <taxon>Magnoliopsida</taxon>
        <taxon>eudicotyledons</taxon>
        <taxon>Gunneridae</taxon>
        <taxon>Pentapetalae</taxon>
        <taxon>asterids</taxon>
        <taxon>Ericales</taxon>
        <taxon>Ericaceae</taxon>
        <taxon>Vaccinioideae</taxon>
        <taxon>Vaccinieae</taxon>
        <taxon>Vaccinium</taxon>
    </lineage>
</organism>
<sequence>MREPRPRKFKMHHIDTFNDSTDPLDHLETYKNFMMLQAVPDEIMCKAFPVTLRGSGRVWFNKIKPHSIGSFKELNKKFVEAVEDQVSIAAFIAGLNSGQLLFSLTKEPPITIAKLMLGAQKHMNAKDPLNARRSMDDNVDLNPYQTGQREQRKKEPAEMSKDSRVKRPEQRGPMKTGGTVVSTYQLKMKFPVGEGIGEVRGSQQAVWECYNCTLKNSKETPIEIYTVENLDVRDEDKLVQGEPVEDLVKLELEPG</sequence>
<dbReference type="Proteomes" id="UP000828048">
    <property type="component" value="Chromosome 9"/>
</dbReference>